<comment type="caution">
    <text evidence="3">The sequence shown here is derived from an EMBL/GenBank/DDBJ whole genome shotgun (WGS) entry which is preliminary data.</text>
</comment>
<feature type="chain" id="PRO_5029885452" evidence="1">
    <location>
        <begin position="19"/>
        <end position="793"/>
    </location>
</feature>
<proteinExistence type="predicted"/>
<dbReference type="Pfam" id="PF18962">
    <property type="entry name" value="Por_Secre_tail"/>
    <property type="match status" value="1"/>
</dbReference>
<dbReference type="Gene3D" id="2.60.40.10">
    <property type="entry name" value="Immunoglobulins"/>
    <property type="match status" value="1"/>
</dbReference>
<name>A0A7J4XGK4_9BACE</name>
<gene>
    <name evidence="3" type="ORF">F3F73_14920</name>
</gene>
<dbReference type="RefSeq" id="WP_021936420.1">
    <property type="nucleotide sequence ID" value="NZ_CAXSTI010000016.1"/>
</dbReference>
<evidence type="ECO:0000313" key="3">
    <source>
        <dbReference type="EMBL" id="KAA3762383.1"/>
    </source>
</evidence>
<keyword evidence="1" id="KW-0732">Signal</keyword>
<dbReference type="InterPro" id="IPR026444">
    <property type="entry name" value="Secre_tail"/>
</dbReference>
<dbReference type="InterPro" id="IPR013783">
    <property type="entry name" value="Ig-like_fold"/>
</dbReference>
<dbReference type="SUPFAM" id="SSF49899">
    <property type="entry name" value="Concanavalin A-like lectins/glucanases"/>
    <property type="match status" value="1"/>
</dbReference>
<dbReference type="NCBIfam" id="NF038128">
    <property type="entry name" value="choice_anch_J"/>
    <property type="match status" value="1"/>
</dbReference>
<feature type="domain" description="MAM" evidence="2">
    <location>
        <begin position="30"/>
        <end position="204"/>
    </location>
</feature>
<dbReference type="AlphaFoldDB" id="A0A7J4XGK4"/>
<reference evidence="3 4" key="1">
    <citation type="journal article" date="2019" name="Nat. Med.">
        <title>A library of human gut bacterial isolates paired with longitudinal multiomics data enables mechanistic microbiome research.</title>
        <authorList>
            <person name="Poyet M."/>
            <person name="Groussin M."/>
            <person name="Gibbons S.M."/>
            <person name="Avila-Pacheco J."/>
            <person name="Jiang X."/>
            <person name="Kearney S.M."/>
            <person name="Perrotta A.R."/>
            <person name="Berdy B."/>
            <person name="Zhao S."/>
            <person name="Lieberman T.D."/>
            <person name="Swanson P.K."/>
            <person name="Smith M."/>
            <person name="Roesemann S."/>
            <person name="Alexander J.E."/>
            <person name="Rich S.A."/>
            <person name="Livny J."/>
            <person name="Vlamakis H."/>
            <person name="Clish C."/>
            <person name="Bullock K."/>
            <person name="Deik A."/>
            <person name="Scott J."/>
            <person name="Pierce K.A."/>
            <person name="Xavier R.J."/>
            <person name="Alm E.J."/>
        </authorList>
    </citation>
    <scope>NUCLEOTIDE SEQUENCE [LARGE SCALE GENOMIC DNA]</scope>
    <source>
        <strain evidence="3 4">BIOML-A10</strain>
    </source>
</reference>
<feature type="signal peptide" evidence="1">
    <location>
        <begin position="1"/>
        <end position="18"/>
    </location>
</feature>
<dbReference type="GO" id="GO:0004553">
    <property type="term" value="F:hydrolase activity, hydrolyzing O-glycosyl compounds"/>
    <property type="evidence" value="ECO:0007669"/>
    <property type="project" value="UniProtKB-ARBA"/>
</dbReference>
<evidence type="ECO:0000259" key="2">
    <source>
        <dbReference type="PROSITE" id="PS50060"/>
    </source>
</evidence>
<dbReference type="InterPro" id="IPR011635">
    <property type="entry name" value="CARDB"/>
</dbReference>
<accession>A0A7J4XGK4</accession>
<dbReference type="InterPro" id="IPR000998">
    <property type="entry name" value="MAM_dom"/>
</dbReference>
<dbReference type="Pfam" id="PF07705">
    <property type="entry name" value="CARDB"/>
    <property type="match status" value="1"/>
</dbReference>
<dbReference type="EMBL" id="VWMK01000015">
    <property type="protein sequence ID" value="KAA3762383.1"/>
    <property type="molecule type" value="Genomic_DNA"/>
</dbReference>
<dbReference type="Proteomes" id="UP000422221">
    <property type="component" value="Unassembled WGS sequence"/>
</dbReference>
<sequence>MKRLLLLAAMQSAILVGAQTRSDGHLFYEDFATKNNFSVNWTVTDANNDSKTWEYIDETSSPDADGGTGLAKYLYERNNAADDYLTTREPVTLKTGTHCLSFYYRTSTTRNKESMEVLYGKSKDFSTMKVLTTLTDVSINEWEVSINDFNVEEAGDYYFSFHVISEKNRAGFWLDNIAIDEGGFQGTPDITLENLVLPASDCNLGTAPIGVTVKNIGTGAINGFSLYYEIDDANKITQDFTDKIAVGGSLDVTFTTPADFSGIDQAYNVKVVANCDNQTVTSNDTVKGRVVNLSPTKVPFESSFKKAIDVLNWNPVTANGWEWNSQSGCYKANTTSTLSSRCIYMEPGEYRIIFSYNAGDELLIGGLKYDYFYIAFGKSGSDMATWTKIKEFKENTQNTVTKKEVQFTVAEEGNYVICFTSTELAYLEIHDIAVSKIADHDVKVESITPKIQLPRIVPQYHINTAHQFTVSIVNNGKQVENDIKLEIKGNNEVLATTTIPTLAVGEVKEETMDVNLVNAVSNEDEAFSFMALASISKDDYPEDNALGIATMVSDSTYAWDNPSDFEFGVGGKTAGTAFGTAFTILKEDVLTSITLGFMPKPAQANDKLTLNVYKIDTSDSSMGQPLVSKSVVRGEGGEKITYELPELNVVPGKYMFEVKQEGSNNMGLVCDQTANGLIAVGKNGFLNELPGYGYPYVRPNFSKNASTGLQNGTAIETTLQLYPNPASEAITIKTVGKNIEKISIHSLVGQTVLTAIGNGTAEQNLDISTLSAGTYLVVINTENGKETVKLIVK</sequence>
<evidence type="ECO:0000256" key="1">
    <source>
        <dbReference type="SAM" id="SignalP"/>
    </source>
</evidence>
<protein>
    <submittedName>
        <fullName evidence="3">T9SS type A sorting domain-containing protein</fullName>
    </submittedName>
</protein>
<organism evidence="3 4">
    <name type="scientific">Bacteroides salyersiae</name>
    <dbReference type="NCBI Taxonomy" id="291644"/>
    <lineage>
        <taxon>Bacteria</taxon>
        <taxon>Pseudomonadati</taxon>
        <taxon>Bacteroidota</taxon>
        <taxon>Bacteroidia</taxon>
        <taxon>Bacteroidales</taxon>
        <taxon>Bacteroidaceae</taxon>
        <taxon>Bacteroides</taxon>
    </lineage>
</organism>
<dbReference type="NCBIfam" id="TIGR04183">
    <property type="entry name" value="Por_Secre_tail"/>
    <property type="match status" value="1"/>
</dbReference>
<dbReference type="InterPro" id="IPR013320">
    <property type="entry name" value="ConA-like_dom_sf"/>
</dbReference>
<evidence type="ECO:0000313" key="4">
    <source>
        <dbReference type="Proteomes" id="UP000422221"/>
    </source>
</evidence>
<dbReference type="Gene3D" id="2.60.120.200">
    <property type="match status" value="1"/>
</dbReference>
<dbReference type="GO" id="GO:0005975">
    <property type="term" value="P:carbohydrate metabolic process"/>
    <property type="evidence" value="ECO:0007669"/>
    <property type="project" value="UniProtKB-ARBA"/>
</dbReference>
<dbReference type="GeneID" id="93117925"/>
<dbReference type="GO" id="GO:0016020">
    <property type="term" value="C:membrane"/>
    <property type="evidence" value="ECO:0007669"/>
    <property type="project" value="InterPro"/>
</dbReference>
<dbReference type="PROSITE" id="PS50060">
    <property type="entry name" value="MAM_2"/>
    <property type="match status" value="1"/>
</dbReference>